<dbReference type="Gene3D" id="3.90.550.10">
    <property type="entry name" value="Spore Coat Polysaccharide Biosynthesis Protein SpsA, Chain A"/>
    <property type="match status" value="1"/>
</dbReference>
<dbReference type="InterPro" id="IPR001173">
    <property type="entry name" value="Glyco_trans_2-like"/>
</dbReference>
<protein>
    <submittedName>
        <fullName evidence="2">Predicted glycosyltransferase family 2</fullName>
    </submittedName>
</protein>
<dbReference type="AlphaFoldDB" id="A0A5A4U6M2"/>
<dbReference type="InterPro" id="IPR029044">
    <property type="entry name" value="Nucleotide-diphossugar_trans"/>
</dbReference>
<proteinExistence type="predicted"/>
<reference evidence="2" key="1">
    <citation type="submission" date="2019-07" db="EMBL/GenBank/DDBJ databases">
        <title>Overview of O-antigen diversity of Escherichia albertii, an emerging enteropathogen; genetic structure, serology, and development of O-genotyping method.</title>
        <authorList>
            <person name="Ooka T."/>
            <person name="Seto K."/>
            <person name="Ogura Y."/>
            <person name="Iguchi A."/>
            <person name="Imura N."/>
            <person name="Honda M."/>
            <person name="Etoh Y."/>
            <person name="Ikeda T."/>
            <person name="Sugitani W."/>
            <person name="Konno T."/>
            <person name="Kawano K."/>
            <person name="Kudo Y."/>
            <person name="Murakami K."/>
            <person name="Hayashi T."/>
            <person name="Nishi J."/>
        </authorList>
    </citation>
    <scope>NUCLEOTIDE SEQUENCE</scope>
    <source>
        <strain evidence="2">HIPH12338</strain>
    </source>
</reference>
<keyword evidence="2" id="KW-0808">Transferase</keyword>
<sequence length="298" mass="35338">MENLQILPLVSVYITTKNRPVFLERALKSVVNQIYKNIEILICNDGSDDCYDKDYNAIINKYTALFSDINIKYYKNIKSLGACESRNLLIKNARGVFITGLDDDDYFFPERIKIFVENYDDKYAFLCANGSLDNSYCLNKKTIDGGKVITFEEVKNYNLIGNQIFIRRERLIDIGGFDRNMPAWQDYDTWFRLLKKYYCCYKLNARTMYIDTDLSRYRISTTSKAYLGYQAFIRKHSSDLNANNLLSLKYSDLVNRKERFSIVKYELLRKPFLFIRVVKERAVYYYPNAYIIYRKIFK</sequence>
<name>A0A5A4U6M2_ESCAL</name>
<dbReference type="EMBL" id="LC494336">
    <property type="protein sequence ID" value="BBM62786.1"/>
    <property type="molecule type" value="Genomic_DNA"/>
</dbReference>
<feature type="domain" description="Glycosyltransferase 2-like" evidence="1">
    <location>
        <begin position="11"/>
        <end position="129"/>
    </location>
</feature>
<dbReference type="RefSeq" id="WP_149451549.1">
    <property type="nucleotide sequence ID" value="NZ_BJWR01000201.1"/>
</dbReference>
<evidence type="ECO:0000259" key="1">
    <source>
        <dbReference type="Pfam" id="PF00535"/>
    </source>
</evidence>
<accession>A0A5A4U6M2</accession>
<dbReference type="SUPFAM" id="SSF53448">
    <property type="entry name" value="Nucleotide-diphospho-sugar transferases"/>
    <property type="match status" value="1"/>
</dbReference>
<organism evidence="2">
    <name type="scientific">Escherichia albertii</name>
    <dbReference type="NCBI Taxonomy" id="208962"/>
    <lineage>
        <taxon>Bacteria</taxon>
        <taxon>Pseudomonadati</taxon>
        <taxon>Pseudomonadota</taxon>
        <taxon>Gammaproteobacteria</taxon>
        <taxon>Enterobacterales</taxon>
        <taxon>Enterobacteriaceae</taxon>
        <taxon>Escherichia</taxon>
    </lineage>
</organism>
<dbReference type="Pfam" id="PF00535">
    <property type="entry name" value="Glycos_transf_2"/>
    <property type="match status" value="1"/>
</dbReference>
<dbReference type="GO" id="GO:0016758">
    <property type="term" value="F:hexosyltransferase activity"/>
    <property type="evidence" value="ECO:0007669"/>
    <property type="project" value="UniProtKB-ARBA"/>
</dbReference>
<dbReference type="PANTHER" id="PTHR22916:SF3">
    <property type="entry name" value="UDP-GLCNAC:BETAGAL BETA-1,3-N-ACETYLGLUCOSAMINYLTRANSFERASE-LIKE PROTEIN 1"/>
    <property type="match status" value="1"/>
</dbReference>
<dbReference type="PANTHER" id="PTHR22916">
    <property type="entry name" value="GLYCOSYLTRANSFERASE"/>
    <property type="match status" value="1"/>
</dbReference>
<evidence type="ECO:0000313" key="2">
    <source>
        <dbReference type="EMBL" id="BBM62786.1"/>
    </source>
</evidence>
<dbReference type="CDD" id="cd00761">
    <property type="entry name" value="Glyco_tranf_GTA_type"/>
    <property type="match status" value="1"/>
</dbReference>